<dbReference type="KEGG" id="smia:P344_03470"/>
<protein>
    <submittedName>
        <fullName evidence="1">Uncharacterized protein</fullName>
    </submittedName>
</protein>
<evidence type="ECO:0000313" key="2">
    <source>
        <dbReference type="Proteomes" id="UP000019260"/>
    </source>
</evidence>
<dbReference type="HOGENOM" id="CLU_681350_0_0_14"/>
<dbReference type="KEGG" id="smir:SMM_0587"/>
<dbReference type="Proteomes" id="UP000019260">
    <property type="component" value="Chromosome"/>
</dbReference>
<dbReference type="STRING" id="838561.P344_03470"/>
<dbReference type="OrthoDB" id="390924at2"/>
<proteinExistence type="predicted"/>
<evidence type="ECO:0000313" key="1">
    <source>
        <dbReference type="EMBL" id="AHI58036.1"/>
    </source>
</evidence>
<dbReference type="PATRIC" id="fig|838561.3.peg.672"/>
<keyword evidence="2" id="KW-1185">Reference proteome</keyword>
<gene>
    <name evidence="1" type="ORF">P344_03470</name>
</gene>
<organism evidence="1 2">
    <name type="scientific">Spiroplasma mirum ATCC 29335</name>
    <dbReference type="NCBI Taxonomy" id="838561"/>
    <lineage>
        <taxon>Bacteria</taxon>
        <taxon>Bacillati</taxon>
        <taxon>Mycoplasmatota</taxon>
        <taxon>Mollicutes</taxon>
        <taxon>Entomoplasmatales</taxon>
        <taxon>Spiroplasmataceae</taxon>
        <taxon>Spiroplasma</taxon>
    </lineage>
</organism>
<dbReference type="EMBL" id="CP006720">
    <property type="protein sequence ID" value="AHI58036.1"/>
    <property type="molecule type" value="Genomic_DNA"/>
</dbReference>
<reference evidence="1 2" key="1">
    <citation type="submission" date="2013-09" db="EMBL/GenBank/DDBJ databases">
        <title>Complete genome sequence of Spiroplasma mirum suckling mouse cataract agent.</title>
        <authorList>
            <person name="Landry C.A."/>
            <person name="Bastian F.O."/>
            <person name="Thune R.L."/>
        </authorList>
    </citation>
    <scope>NUCLEOTIDE SEQUENCE [LARGE SCALE GENOMIC DNA]</scope>
    <source>
        <strain evidence="1 2">SMCA</strain>
    </source>
</reference>
<sequence>MENNLLFITVEDVKKSPLWQPINDRKQSTYNDNLIYNSILKTSLWIDRLAGATVSEKINKQDLFPWVKKDGTGLIDYNRWLNYIQSACLLAVINWYLPKGVDDLRGSASISQGGVAYSQTNDPEANENITKDVKNALKLAGEIIDTTSAKTFTRPYNYVLDNYAHPWEEKYKHISKKTFYPTLLFWLKNRLFSDNSINISYSTKNDFSKIDYNEYIKLVVPFDNNTIYYDNGLWKAKLGNIPDNVITDEMFNKDYIDKSDSKYIVKNALLTVNNETKNINDFILDLQNKIISLNQEINNMKWEVVDTSDFAPDIRGTYQIKNFDKINYEYRVFVSLTGPYNSRLGSVASYKNFKGIISNVSIELLPKPSYIALLLNYKGKVYNQNQDGIPQNLHSIHVERKKVS</sequence>
<accession>W0GLF9</accession>
<name>W0GLF9_9MOLU</name>
<dbReference type="AlphaFoldDB" id="W0GLF9"/>
<dbReference type="RefSeq" id="WP_025317374.1">
    <property type="nucleotide sequence ID" value="NZ_CP002082.1"/>
</dbReference>